<dbReference type="PROSITE" id="PS51257">
    <property type="entry name" value="PROKAR_LIPOPROTEIN"/>
    <property type="match status" value="1"/>
</dbReference>
<reference evidence="2 4" key="2">
    <citation type="submission" date="2017-06" db="EMBL/GenBank/DDBJ databases">
        <authorList>
            <consortium name="Pathogen Informatics"/>
        </authorList>
    </citation>
    <scope>NUCLEOTIDE SEQUENCE [LARGE SCALE GENOMIC DNA]</scope>
    <source>
        <strain evidence="2 4">NCTC12947</strain>
    </source>
</reference>
<evidence type="ECO:0000313" key="3">
    <source>
        <dbReference type="Proteomes" id="UP000065822"/>
    </source>
</evidence>
<evidence type="ECO:0008006" key="5">
    <source>
        <dbReference type="Google" id="ProtNLM"/>
    </source>
</evidence>
<accession>A0AAX2GUX5</accession>
<gene>
    <name evidence="1" type="ORF">AXF12_06835</name>
    <name evidence="2" type="ORF">SAMEA44541418_00338</name>
</gene>
<dbReference type="AlphaFoldDB" id="A0AAX2GUX5"/>
<sequence length="182" mass="20248">MRIYITALGLLLTLIACKDKGNAYLISNDQVGVLRKDTRISQLDSIFAKDSVVNSSLEGELRYASAERTTILSKDGKELLEITPTKDDEGEKKVESVLVLCDQYATAEGISLKSTFKDIKAKYPNLKIDPSLMSIIITPKGKNFYFTMDRSSVRDAGFDLAEEINVEDIDETAKPVRITVNF</sequence>
<protein>
    <recommendedName>
        <fullName evidence="5">Lipoprotein</fullName>
    </recommendedName>
</protein>
<dbReference type="EMBL" id="LT906449">
    <property type="protein sequence ID" value="SNV03864.1"/>
    <property type="molecule type" value="Genomic_DNA"/>
</dbReference>
<proteinExistence type="predicted"/>
<keyword evidence="3" id="KW-1185">Reference proteome</keyword>
<evidence type="ECO:0000313" key="4">
    <source>
        <dbReference type="Proteomes" id="UP000215539"/>
    </source>
</evidence>
<dbReference type="RefSeq" id="WP_066429491.1">
    <property type="nucleotide sequence ID" value="NZ_CP014227.1"/>
</dbReference>
<dbReference type="EMBL" id="CP014227">
    <property type="protein sequence ID" value="AMD85249.1"/>
    <property type="molecule type" value="Genomic_DNA"/>
</dbReference>
<dbReference type="Proteomes" id="UP000065822">
    <property type="component" value="Chromosome"/>
</dbReference>
<name>A0AAX2GUX5_9FLAO</name>
<reference evidence="1 3" key="1">
    <citation type="submission" date="2016-02" db="EMBL/GenBank/DDBJ databases">
        <authorList>
            <person name="Holder M.E."/>
            <person name="Ajami N.J."/>
            <person name="Petrosino J.F."/>
        </authorList>
    </citation>
    <scope>NUCLEOTIDE SEQUENCE [LARGE SCALE GENOMIC DNA]</scope>
    <source>
        <strain evidence="1 3">CCUG 32990</strain>
    </source>
</reference>
<organism evidence="2 4">
    <name type="scientific">Capnocytophaga haemolytica</name>
    <dbReference type="NCBI Taxonomy" id="45243"/>
    <lineage>
        <taxon>Bacteria</taxon>
        <taxon>Pseudomonadati</taxon>
        <taxon>Bacteroidota</taxon>
        <taxon>Flavobacteriia</taxon>
        <taxon>Flavobacteriales</taxon>
        <taxon>Flavobacteriaceae</taxon>
        <taxon>Capnocytophaga</taxon>
    </lineage>
</organism>
<evidence type="ECO:0000313" key="2">
    <source>
        <dbReference type="EMBL" id="SNV03864.1"/>
    </source>
</evidence>
<dbReference type="Proteomes" id="UP000215539">
    <property type="component" value="Chromosome 1"/>
</dbReference>
<dbReference type="KEGG" id="chg:AXF12_06835"/>
<evidence type="ECO:0000313" key="1">
    <source>
        <dbReference type="EMBL" id="AMD85249.1"/>
    </source>
</evidence>